<proteinExistence type="inferred from homology"/>
<dbReference type="SUPFAM" id="SSF53218">
    <property type="entry name" value="Molybdenum cofactor biosynthesis proteins"/>
    <property type="match status" value="1"/>
</dbReference>
<dbReference type="Gene3D" id="3.40.980.10">
    <property type="entry name" value="MoaB/Mog-like domain"/>
    <property type="match status" value="1"/>
</dbReference>
<dbReference type="GO" id="GO:0006777">
    <property type="term" value="P:Mo-molybdopterin cofactor biosynthetic process"/>
    <property type="evidence" value="ECO:0007669"/>
    <property type="project" value="UniProtKB-UniRule"/>
</dbReference>
<feature type="domain" description="MoaB/Mog" evidence="7">
    <location>
        <begin position="12"/>
        <end position="157"/>
    </location>
</feature>
<dbReference type="RefSeq" id="WP_071620153.1">
    <property type="nucleotide sequence ID" value="NZ_MINN01000128.1"/>
</dbReference>
<dbReference type="PIRSF" id="PIRSF006443">
    <property type="entry name" value="MoaB"/>
    <property type="match status" value="1"/>
</dbReference>
<gene>
    <name evidence="8" type="ORF">BHE18_17590</name>
</gene>
<comment type="similarity">
    <text evidence="3 6">Belongs to the MoaB/Mog family.</text>
</comment>
<dbReference type="UniPathway" id="UPA00344"/>
<keyword evidence="5 6" id="KW-0501">Molybdenum cofactor biosynthesis</keyword>
<dbReference type="InterPro" id="IPR001453">
    <property type="entry name" value="MoaB/Mog_dom"/>
</dbReference>
<dbReference type="NCBIfam" id="TIGR00177">
    <property type="entry name" value="molyb_syn"/>
    <property type="match status" value="1"/>
</dbReference>
<comment type="function">
    <text evidence="1 6">May be involved in the biosynthesis of molybdopterin.</text>
</comment>
<comment type="caution">
    <text evidence="8">The sequence shown here is derived from an EMBL/GenBank/DDBJ whole genome shotgun (WGS) entry which is preliminary data.</text>
</comment>
<dbReference type="SMART" id="SM00852">
    <property type="entry name" value="MoCF_biosynth"/>
    <property type="match status" value="1"/>
</dbReference>
<dbReference type="Proteomes" id="UP000182062">
    <property type="component" value="Unassembled WGS sequence"/>
</dbReference>
<protein>
    <recommendedName>
        <fullName evidence="4 6">Molybdenum cofactor biosynthesis protein B</fullName>
    </recommendedName>
</protein>
<dbReference type="InterPro" id="IPR008284">
    <property type="entry name" value="MoCF_biosynth_CS"/>
</dbReference>
<sequence>MKSAAEKKINVMIITVSDTRTEETDKSGDCMIQLLEQSSHHIVQREIVKDEELLIGEAIKRGLANDEVQAILLNGGTGISKRDVTIEVVRSFLQKELPGFGEIFRALSYFEDIGSPAILSRAIAGVVDEKAIFSVPGSTGAVKLAMEKLILPEMGHILTELHKHKS</sequence>
<name>A0A1J6WA24_9BACI</name>
<evidence type="ECO:0000256" key="2">
    <source>
        <dbReference type="ARBA" id="ARBA00005046"/>
    </source>
</evidence>
<organism evidence="8 9">
    <name type="scientific">Rossellomorea aquimaris</name>
    <dbReference type="NCBI Taxonomy" id="189382"/>
    <lineage>
        <taxon>Bacteria</taxon>
        <taxon>Bacillati</taxon>
        <taxon>Bacillota</taxon>
        <taxon>Bacilli</taxon>
        <taxon>Bacillales</taxon>
        <taxon>Bacillaceae</taxon>
        <taxon>Rossellomorea</taxon>
    </lineage>
</organism>
<evidence type="ECO:0000256" key="5">
    <source>
        <dbReference type="ARBA" id="ARBA00023150"/>
    </source>
</evidence>
<dbReference type="Pfam" id="PF00994">
    <property type="entry name" value="MoCF_biosynth"/>
    <property type="match status" value="1"/>
</dbReference>
<dbReference type="PANTHER" id="PTHR43232">
    <property type="entry name" value="MOLYBDENUM COFACTOR BIOSYNTHESIS PROTEIN B"/>
    <property type="match status" value="1"/>
</dbReference>
<dbReference type="EMBL" id="MINN01000128">
    <property type="protein sequence ID" value="OIU68728.1"/>
    <property type="molecule type" value="Genomic_DNA"/>
</dbReference>
<evidence type="ECO:0000256" key="6">
    <source>
        <dbReference type="PIRNR" id="PIRNR006443"/>
    </source>
</evidence>
<reference evidence="8 9" key="1">
    <citation type="submission" date="2016-09" db="EMBL/GenBank/DDBJ databases">
        <title>Bacillus aquimaris SAMM genome sequence reveals colonization and biosurfactant production capacities.</title>
        <authorList>
            <person name="Waghmode S.R."/>
            <person name="Suryavanshi M.V."/>
        </authorList>
    </citation>
    <scope>NUCLEOTIDE SEQUENCE [LARGE SCALE GENOMIC DNA]</scope>
    <source>
        <strain evidence="8 9">SAMM</strain>
    </source>
</reference>
<dbReference type="GO" id="GO:0005829">
    <property type="term" value="C:cytosol"/>
    <property type="evidence" value="ECO:0007669"/>
    <property type="project" value="TreeGrafter"/>
</dbReference>
<dbReference type="InterPro" id="IPR036425">
    <property type="entry name" value="MoaB/Mog-like_dom_sf"/>
</dbReference>
<dbReference type="CDD" id="cd00886">
    <property type="entry name" value="MogA_MoaB"/>
    <property type="match status" value="1"/>
</dbReference>
<evidence type="ECO:0000313" key="9">
    <source>
        <dbReference type="Proteomes" id="UP000182062"/>
    </source>
</evidence>
<dbReference type="OrthoDB" id="9784492at2"/>
<dbReference type="FunFam" id="3.40.980.10:FF:000006">
    <property type="entry name" value="Molybdenum cofactor biosynthesis protein B"/>
    <property type="match status" value="1"/>
</dbReference>
<evidence type="ECO:0000256" key="3">
    <source>
        <dbReference type="ARBA" id="ARBA00006112"/>
    </source>
</evidence>
<comment type="pathway">
    <text evidence="2 6">Cofactor biosynthesis; molybdopterin biosynthesis.</text>
</comment>
<dbReference type="InterPro" id="IPR012245">
    <property type="entry name" value="MoaB"/>
</dbReference>
<evidence type="ECO:0000256" key="1">
    <source>
        <dbReference type="ARBA" id="ARBA00003487"/>
    </source>
</evidence>
<accession>A0A1J6WA24</accession>
<keyword evidence="9" id="KW-1185">Reference proteome</keyword>
<dbReference type="AlphaFoldDB" id="A0A1J6WA24"/>
<evidence type="ECO:0000313" key="8">
    <source>
        <dbReference type="EMBL" id="OIU68728.1"/>
    </source>
</evidence>
<evidence type="ECO:0000259" key="7">
    <source>
        <dbReference type="SMART" id="SM00852"/>
    </source>
</evidence>
<dbReference type="PROSITE" id="PS01078">
    <property type="entry name" value="MOCF_BIOSYNTHESIS_1"/>
    <property type="match status" value="1"/>
</dbReference>
<evidence type="ECO:0000256" key="4">
    <source>
        <dbReference type="ARBA" id="ARBA00015262"/>
    </source>
</evidence>
<dbReference type="PANTHER" id="PTHR43232:SF2">
    <property type="entry name" value="MOLYBDENUM COFACTOR BIOSYNTHESIS PROTEIN B"/>
    <property type="match status" value="1"/>
</dbReference>